<evidence type="ECO:0000256" key="11">
    <source>
        <dbReference type="SAM" id="Phobius"/>
    </source>
</evidence>
<dbReference type="InterPro" id="IPR039426">
    <property type="entry name" value="TonB-dep_rcpt-like"/>
</dbReference>
<dbReference type="PANTHER" id="PTHR33446">
    <property type="entry name" value="PROTEIN TONB-RELATED"/>
    <property type="match status" value="1"/>
</dbReference>
<proteinExistence type="inferred from homology"/>
<protein>
    <submittedName>
        <fullName evidence="13">M56 family metallopeptidase</fullName>
    </submittedName>
</protein>
<dbReference type="GO" id="GO:0015031">
    <property type="term" value="P:protein transport"/>
    <property type="evidence" value="ECO:0007669"/>
    <property type="project" value="UniProtKB-KW"/>
</dbReference>
<keyword evidence="9 10" id="KW-0472">Membrane</keyword>
<dbReference type="GO" id="GO:0098797">
    <property type="term" value="C:plasma membrane protein complex"/>
    <property type="evidence" value="ECO:0007669"/>
    <property type="project" value="TreeGrafter"/>
</dbReference>
<accession>A0A9D2JVY8</accession>
<evidence type="ECO:0000259" key="12">
    <source>
        <dbReference type="PROSITE" id="PS52015"/>
    </source>
</evidence>
<dbReference type="FunFam" id="3.30.1150.10:FF:000002">
    <property type="entry name" value="Energy transducer TonB"/>
    <property type="match status" value="1"/>
</dbReference>
<dbReference type="GO" id="GO:0030288">
    <property type="term" value="C:outer membrane-bounded periplasmic space"/>
    <property type="evidence" value="ECO:0007669"/>
    <property type="project" value="InterPro"/>
</dbReference>
<dbReference type="PROSITE" id="PS52016">
    <property type="entry name" value="TONB_DEPENDENT_REC_3"/>
    <property type="match status" value="1"/>
</dbReference>
<reference evidence="13" key="1">
    <citation type="journal article" date="2021" name="PeerJ">
        <title>Extensive microbial diversity within the chicken gut microbiome revealed by metagenomics and culture.</title>
        <authorList>
            <person name="Gilroy R."/>
            <person name="Ravi A."/>
            <person name="Getino M."/>
            <person name="Pursley I."/>
            <person name="Horton D.L."/>
            <person name="Alikhan N.F."/>
            <person name="Baker D."/>
            <person name="Gharbi K."/>
            <person name="Hall N."/>
            <person name="Watson M."/>
            <person name="Adriaenssens E.M."/>
            <person name="Foster-Nyarko E."/>
            <person name="Jarju S."/>
            <person name="Secka A."/>
            <person name="Antonio M."/>
            <person name="Oren A."/>
            <person name="Chaudhuri R.R."/>
            <person name="La Ragione R."/>
            <person name="Hildebrand F."/>
            <person name="Pallen M.J."/>
        </authorList>
    </citation>
    <scope>NUCLEOTIDE SEQUENCE</scope>
    <source>
        <strain evidence="13">ChiHecec3B27-8219</strain>
    </source>
</reference>
<reference evidence="13" key="2">
    <citation type="submission" date="2021-04" db="EMBL/GenBank/DDBJ databases">
        <authorList>
            <person name="Gilroy R."/>
        </authorList>
    </citation>
    <scope>NUCLEOTIDE SEQUENCE</scope>
    <source>
        <strain evidence="13">ChiHecec3B27-8219</strain>
    </source>
</reference>
<dbReference type="EMBL" id="DXBE01000020">
    <property type="protein sequence ID" value="HIZ68678.1"/>
    <property type="molecule type" value="Genomic_DNA"/>
</dbReference>
<feature type="transmembrane region" description="Helical" evidence="11">
    <location>
        <begin position="264"/>
        <end position="283"/>
    </location>
</feature>
<comment type="similarity">
    <text evidence="10">Belongs to the TonB-dependent receptor family.</text>
</comment>
<comment type="subcellular location">
    <subcellularLocation>
        <location evidence="1">Cell inner membrane</location>
        <topology evidence="1">Single-pass membrane protein</topology>
        <orientation evidence="1">Periplasmic side</orientation>
    </subcellularLocation>
    <subcellularLocation>
        <location evidence="10">Cell outer membrane</location>
        <topology evidence="10">Multi-pass membrane protein</topology>
    </subcellularLocation>
</comment>
<gene>
    <name evidence="13" type="ORF">H9966_02155</name>
</gene>
<dbReference type="InterPro" id="IPR051045">
    <property type="entry name" value="TonB-dependent_transducer"/>
</dbReference>
<dbReference type="InterPro" id="IPR037066">
    <property type="entry name" value="Plug_dom_sf"/>
</dbReference>
<dbReference type="Gene3D" id="2.170.130.10">
    <property type="entry name" value="TonB-dependent receptor, plug domain"/>
    <property type="match status" value="1"/>
</dbReference>
<evidence type="ECO:0000256" key="7">
    <source>
        <dbReference type="ARBA" id="ARBA00022927"/>
    </source>
</evidence>
<evidence type="ECO:0000256" key="2">
    <source>
        <dbReference type="ARBA" id="ARBA00006555"/>
    </source>
</evidence>
<sequence length="533" mass="58909">MSIFFIYSLKVTLCLTAFYLVYKLLLSRDTFFAYNRFVLLGLCALSLSLPLAQVSTSNPSPVVAGFAVVETMVVSAEVYEPTSLDLSVTSLCFGVYLLGVLFFLAREIWSLLSLRRLISGGRVVENDGTMKVVVVKDHVSPFSWMGNVVMSEKDYADSPEYIIRHERAHVVARHSWDILACDLLIVFQWYNPAAWLLKSELQTVHEYEADRSVLDSGINATDYQMFLIRKTAGEKLFSAANNLNQYSLKNRITMMKKSKSNKWNHCKVLAVLPVAATAVIAFASPKAESLTNEIMRESDALVSAVRQVAATDSLKGKNVGMLVIQGDEREPLVAVEHAPKDGGTEFPKSQSPDDLVYDVVEEMPEFPGGIPALLTFMKENIKYPAEAQKKGVQGRVSVKFVVDKQGQVTNAKVERPVDPALDAEALRVVNSMPRWTPGKQGGKLVNVGYVLPVHFGLSADTQKKKQDGGLTIVTADDKKVPPYILVDGEHVTDISHIKPEDIESIHVYKGKQATDKYGEAAKNGAVEITMKKK</sequence>
<dbReference type="InterPro" id="IPR037682">
    <property type="entry name" value="TonB_C"/>
</dbReference>
<keyword evidence="10" id="KW-1134">Transmembrane beta strand</keyword>
<dbReference type="NCBIfam" id="TIGR01352">
    <property type="entry name" value="tonB_Cterm"/>
    <property type="match status" value="1"/>
</dbReference>
<keyword evidence="7" id="KW-0653">Protein transport</keyword>
<feature type="transmembrane region" description="Helical" evidence="11">
    <location>
        <begin position="37"/>
        <end position="56"/>
    </location>
</feature>
<dbReference type="SUPFAM" id="SSF56935">
    <property type="entry name" value="Porins"/>
    <property type="match status" value="1"/>
</dbReference>
<dbReference type="AlphaFoldDB" id="A0A9D2JVY8"/>
<evidence type="ECO:0000256" key="3">
    <source>
        <dbReference type="ARBA" id="ARBA00022448"/>
    </source>
</evidence>
<dbReference type="InterPro" id="IPR003538">
    <property type="entry name" value="TonB"/>
</dbReference>
<keyword evidence="4" id="KW-1003">Cell membrane</keyword>
<evidence type="ECO:0000256" key="1">
    <source>
        <dbReference type="ARBA" id="ARBA00004383"/>
    </source>
</evidence>
<dbReference type="Proteomes" id="UP000824055">
    <property type="component" value="Unassembled WGS sequence"/>
</dbReference>
<dbReference type="Pfam" id="PF03544">
    <property type="entry name" value="TonB_C"/>
    <property type="match status" value="1"/>
</dbReference>
<dbReference type="PROSITE" id="PS52015">
    <property type="entry name" value="TONB_CTD"/>
    <property type="match status" value="1"/>
</dbReference>
<evidence type="ECO:0000313" key="13">
    <source>
        <dbReference type="EMBL" id="HIZ68678.1"/>
    </source>
</evidence>
<evidence type="ECO:0000256" key="4">
    <source>
        <dbReference type="ARBA" id="ARBA00022475"/>
    </source>
</evidence>
<evidence type="ECO:0000256" key="8">
    <source>
        <dbReference type="ARBA" id="ARBA00022989"/>
    </source>
</evidence>
<keyword evidence="8 11" id="KW-1133">Transmembrane helix</keyword>
<evidence type="ECO:0000256" key="6">
    <source>
        <dbReference type="ARBA" id="ARBA00022692"/>
    </source>
</evidence>
<organism evidence="13 14">
    <name type="scientific">Candidatus Prevotella avicola</name>
    <dbReference type="NCBI Taxonomy" id="2838738"/>
    <lineage>
        <taxon>Bacteria</taxon>
        <taxon>Pseudomonadati</taxon>
        <taxon>Bacteroidota</taxon>
        <taxon>Bacteroidia</taxon>
        <taxon>Bacteroidales</taxon>
        <taxon>Prevotellaceae</taxon>
        <taxon>Prevotella</taxon>
    </lineage>
</organism>
<evidence type="ECO:0000313" key="14">
    <source>
        <dbReference type="Proteomes" id="UP000824055"/>
    </source>
</evidence>
<keyword evidence="3 10" id="KW-0813">Transport</keyword>
<comment type="similarity">
    <text evidence="2">Belongs to the TonB family.</text>
</comment>
<feature type="transmembrane region" description="Helical" evidence="11">
    <location>
        <begin position="86"/>
        <end position="105"/>
    </location>
</feature>
<dbReference type="GO" id="GO:0015891">
    <property type="term" value="P:siderophore transport"/>
    <property type="evidence" value="ECO:0007669"/>
    <property type="project" value="InterPro"/>
</dbReference>
<comment type="caution">
    <text evidence="13">The sequence shown here is derived from an EMBL/GenBank/DDBJ whole genome shotgun (WGS) entry which is preliminary data.</text>
</comment>
<dbReference type="CDD" id="cd07341">
    <property type="entry name" value="M56_BlaR1_MecR1_like"/>
    <property type="match status" value="1"/>
</dbReference>
<dbReference type="GO" id="GO:0031992">
    <property type="term" value="F:energy transducer activity"/>
    <property type="evidence" value="ECO:0007669"/>
    <property type="project" value="InterPro"/>
</dbReference>
<dbReference type="InterPro" id="IPR006260">
    <property type="entry name" value="TonB/TolA_C"/>
</dbReference>
<evidence type="ECO:0000256" key="9">
    <source>
        <dbReference type="ARBA" id="ARBA00023136"/>
    </source>
</evidence>
<feature type="transmembrane region" description="Helical" evidence="11">
    <location>
        <begin position="6"/>
        <end position="25"/>
    </location>
</feature>
<dbReference type="PRINTS" id="PR01374">
    <property type="entry name" value="TONBPROTEIN"/>
</dbReference>
<name>A0A9D2JVY8_9BACT</name>
<evidence type="ECO:0000256" key="10">
    <source>
        <dbReference type="PROSITE-ProRule" id="PRU01360"/>
    </source>
</evidence>
<keyword evidence="6 10" id="KW-0812">Transmembrane</keyword>
<feature type="domain" description="TonB C-terminal" evidence="12">
    <location>
        <begin position="368"/>
        <end position="464"/>
    </location>
</feature>
<dbReference type="GO" id="GO:0055085">
    <property type="term" value="P:transmembrane transport"/>
    <property type="evidence" value="ECO:0007669"/>
    <property type="project" value="InterPro"/>
</dbReference>
<dbReference type="PANTHER" id="PTHR33446:SF2">
    <property type="entry name" value="PROTEIN TONB"/>
    <property type="match status" value="1"/>
</dbReference>
<evidence type="ECO:0000256" key="5">
    <source>
        <dbReference type="ARBA" id="ARBA00022519"/>
    </source>
</evidence>
<keyword evidence="5" id="KW-0997">Cell inner membrane</keyword>
<dbReference type="GO" id="GO:0009279">
    <property type="term" value="C:cell outer membrane"/>
    <property type="evidence" value="ECO:0007669"/>
    <property type="project" value="UniProtKB-SubCell"/>
</dbReference>
<dbReference type="SUPFAM" id="SSF74653">
    <property type="entry name" value="TolA/TonB C-terminal domain"/>
    <property type="match status" value="1"/>
</dbReference>
<keyword evidence="10" id="KW-0998">Cell outer membrane</keyword>
<dbReference type="Gene3D" id="3.30.1150.10">
    <property type="match status" value="1"/>
</dbReference>